<dbReference type="InterPro" id="IPR035460">
    <property type="entry name" value="FCHSD_SH3_1"/>
</dbReference>
<dbReference type="Proteomes" id="UP000669903">
    <property type="component" value="Unassembled WGS sequence"/>
</dbReference>
<dbReference type="PROSITE" id="PS51741">
    <property type="entry name" value="F_BAR"/>
    <property type="match status" value="1"/>
</dbReference>
<dbReference type="InterPro" id="IPR001452">
    <property type="entry name" value="SH3_domain"/>
</dbReference>
<dbReference type="InterPro" id="IPR039886">
    <property type="entry name" value="BTBD10/KCTD20"/>
</dbReference>
<comment type="subcellular location">
    <subcellularLocation>
        <location evidence="1">Cell projection</location>
    </subcellularLocation>
    <subcellularLocation>
        <location evidence="2">Cytoplasmic vesicle</location>
    </subcellularLocation>
</comment>
<feature type="compositionally biased region" description="Low complexity" evidence="13">
    <location>
        <begin position="1339"/>
        <end position="1360"/>
    </location>
</feature>
<sequence length="1419" mass="158836">MLNPSERISYMQDSSSDTETDYKETEERHRLYKNRLSCGGSSKPKSCLVQRDSSGDRHCHSFNSGRNSQVTKFINREINFFHRIRSNVNMAKQSQTQNQNSSKDNTMSGGSATASITGVSNQPASDERITLIVDNTRFIVDPALFTAHPNTMLGRMFSSGVEYAQPNERGEYEVADGISAMVFRAILEYYKGGVIRCPPTVSVQELREACDYLLVPFDASTVKCQNLRGLLHELSNEGARCQFEVFLEDLILPLMVNSARRGDRECHIVVLLEDDVVDWDEEYPPQMGEEYSQTVNSTAMYRFFKYIENRDVAKQVMKERGLKKIRLGIEGYPTYKEKVKKRAGGRAEVIYNYVQRPFIHMSWEKEEAKSRHVDFQCVKSKSVTNLAEATADPVLDAAGNPMLLQVAEGAVSQPEVVGLPMGSDIKDKNKLGLDLEIPKKILKTNFKNIFIKSLKKFLKKIFNFTIKKSAIEKSYSEALLKISSAYLNKKIPNIPDLKVDGAEEKWNMWNVWRTVLEENEKLARARLAAVEVFQQQIADDAKSLRMHKLQISKKAIDQLLIVQKELQTCVQDVDKTKKFYFDEEHSAHDVRDKAKDIEEKLKKKKGSFFQSITSLQKNSAKVSSKRDALEEKSTGARNDYLLALAAANAHQNRYFVIDLQTTMQYLEQGVYDKVAEYLTLMGRTELLTCLATQNSFGKIRDQAQQLTREYNIQCCCLYYPVLKQHIQYDFEPCDSDPVERITADHAAATALGKEARRWSTKIAREVSSIRENNRKLQVLYQLKDAGQKTDPNDPNGPDLDTKIDELKHAVRRAETAKLKAEARIECLRQGGVNVDEFLQEAETLSVQDMPRSASSLSVRTDASGAAEHPSSDSFYDSDGDGGSDLTTLERPGKNAPQEEEIEERQRHDSAEVDALLEQEKQRIEQLTAGWDDPTAVNWDNEEKDEQEMTHETPEMPSNQPIYKCTALYSYTAQNPDELSIVESEQLDVVGEGDGDGWLKARNYRGEEGFVPQNYLDVEREPETTTGLTSQGPSLVQQISFSSVDYTIDDHDAVDPDATLQSAASEAIIQNHVGEMEQYCIALYDYDATCDEELSFLEGDIVKVLKKEPHDVDDGWWEGELRGQRGLFPSLVVEPCGLDGCPLTPQENITPPSSAPPVFTPPEIAPEFLLEDEFAQIDESQEEKQMVNGDSGFMINLSQDQKDQYGSQFGDEKSDETPDILVVEISDESGDKTEKDPKSGEDLKSANQKDDFGLGVAQIVITAATPMEDTEHPFPGVEETPEGSAKSAEVSETEPEASSAASDPNESECKEEEEPTVILDEKEGEEAEEKSTIDELPADSAPFPISSSSGSEAESTSGPSTNENSQSRGTVVEVTEEVTDVMEEEEIAPGKMLVGGRASIPDELQPDQLEKLQSLKESNA</sequence>
<keyword evidence="10" id="KW-0968">Cytoplasmic vesicle</keyword>
<feature type="compositionally biased region" description="Acidic residues" evidence="13">
    <location>
        <begin position="1304"/>
        <end position="1314"/>
    </location>
</feature>
<dbReference type="GO" id="GO:0042327">
    <property type="term" value="P:positive regulation of phosphorylation"/>
    <property type="evidence" value="ECO:0007669"/>
    <property type="project" value="TreeGrafter"/>
</dbReference>
<evidence type="ECO:0000256" key="11">
    <source>
        <dbReference type="PROSITE-ProRule" id="PRU00192"/>
    </source>
</evidence>
<dbReference type="Gene3D" id="3.30.710.10">
    <property type="entry name" value="Potassium Channel Kv1.1, Chain A"/>
    <property type="match status" value="1"/>
</dbReference>
<dbReference type="CDD" id="cd18318">
    <property type="entry name" value="BTB_POZ_KCTD20-like"/>
    <property type="match status" value="1"/>
</dbReference>
<dbReference type="PROSITE" id="PS50002">
    <property type="entry name" value="SH3"/>
    <property type="match status" value="2"/>
</dbReference>
<comment type="caution">
    <text evidence="16">The sequence shown here is derived from an EMBL/GenBank/DDBJ whole genome shotgun (WGS) entry which is preliminary data.</text>
</comment>
<dbReference type="InterPro" id="IPR039885">
    <property type="entry name" value="BTBD10/KCTD20_BTB/POZ"/>
</dbReference>
<evidence type="ECO:0000256" key="12">
    <source>
        <dbReference type="PROSITE-ProRule" id="PRU01077"/>
    </source>
</evidence>
<feature type="compositionally biased region" description="Polar residues" evidence="13">
    <location>
        <begin position="107"/>
        <end position="121"/>
    </location>
</feature>
<dbReference type="PRINTS" id="PR00452">
    <property type="entry name" value="SH3DOMAIN"/>
</dbReference>
<protein>
    <submittedName>
        <fullName evidence="16">BTBDA protein</fullName>
    </submittedName>
</protein>
<feature type="compositionally biased region" description="Polar residues" evidence="13">
    <location>
        <begin position="846"/>
        <end position="860"/>
    </location>
</feature>
<keyword evidence="8" id="KW-0446">Lipid-binding</keyword>
<dbReference type="InterPro" id="IPR031160">
    <property type="entry name" value="F_BAR_dom"/>
</dbReference>
<dbReference type="GO" id="GO:0061024">
    <property type="term" value="P:membrane organization"/>
    <property type="evidence" value="ECO:0007669"/>
    <property type="project" value="UniProtKB-ARBA"/>
</dbReference>
<accession>A0A836FZT4</accession>
<evidence type="ECO:0000259" key="15">
    <source>
        <dbReference type="PROSITE" id="PS51741"/>
    </source>
</evidence>
<keyword evidence="3 11" id="KW-0728">SH3 domain</keyword>
<evidence type="ECO:0000256" key="4">
    <source>
        <dbReference type="ARBA" id="ARBA00022490"/>
    </source>
</evidence>
<evidence type="ECO:0000256" key="6">
    <source>
        <dbReference type="ARBA" id="ARBA00022737"/>
    </source>
</evidence>
<evidence type="ECO:0000313" key="16">
    <source>
        <dbReference type="EMBL" id="KAG5328714.1"/>
    </source>
</evidence>
<dbReference type="SUPFAM" id="SSF54695">
    <property type="entry name" value="POZ domain"/>
    <property type="match status" value="1"/>
</dbReference>
<feature type="domain" description="F-BAR" evidence="15">
    <location>
        <begin position="431"/>
        <end position="711"/>
    </location>
</feature>
<dbReference type="Pfam" id="PF14604">
    <property type="entry name" value="SH3_9"/>
    <property type="match status" value="1"/>
</dbReference>
<dbReference type="InterPro" id="IPR036028">
    <property type="entry name" value="SH3-like_dom_sf"/>
</dbReference>
<dbReference type="Gene3D" id="1.20.1270.60">
    <property type="entry name" value="Arfaptin homology (AH) domain/BAR domain"/>
    <property type="match status" value="1"/>
</dbReference>
<reference evidence="16" key="1">
    <citation type="submission" date="2020-03" db="EMBL/GenBank/DDBJ databases">
        <title>Relaxed selection underlies rapid genomic changes in the transitions from sociality to social parasitism in ants.</title>
        <authorList>
            <person name="Bi X."/>
        </authorList>
    </citation>
    <scope>NUCLEOTIDE SEQUENCE</scope>
    <source>
        <strain evidence="16">BGI-DK2014a</strain>
        <tissue evidence="16">Whole body</tissue>
    </source>
</reference>
<feature type="region of interest" description="Disordered" evidence="13">
    <location>
        <begin position="1223"/>
        <end position="1419"/>
    </location>
</feature>
<dbReference type="InterPro" id="IPR027267">
    <property type="entry name" value="AH/BAR_dom_sf"/>
</dbReference>
<evidence type="ECO:0000256" key="9">
    <source>
        <dbReference type="ARBA" id="ARBA00023273"/>
    </source>
</evidence>
<dbReference type="FunFam" id="2.30.30.40:FF:000033">
    <property type="entry name" value="FCH and double SH3 domains protein 2"/>
    <property type="match status" value="1"/>
</dbReference>
<dbReference type="GO" id="GO:0042995">
    <property type="term" value="C:cell projection"/>
    <property type="evidence" value="ECO:0007669"/>
    <property type="project" value="UniProtKB-SubCell"/>
</dbReference>
<dbReference type="FunFam" id="2.30.30.40:FF:000107">
    <property type="entry name" value="FCH and double SH3 domains 1"/>
    <property type="match status" value="1"/>
</dbReference>
<dbReference type="GO" id="GO:1902905">
    <property type="term" value="P:positive regulation of supramolecular fiber organization"/>
    <property type="evidence" value="ECO:0007669"/>
    <property type="project" value="UniProtKB-ARBA"/>
</dbReference>
<evidence type="ECO:0000313" key="17">
    <source>
        <dbReference type="Proteomes" id="UP000669903"/>
    </source>
</evidence>
<dbReference type="SMART" id="SM00225">
    <property type="entry name" value="BTB"/>
    <property type="match status" value="1"/>
</dbReference>
<gene>
    <name evidence="16" type="primary">Btbd10</name>
    <name evidence="16" type="ORF">G6Z76_0008278</name>
</gene>
<dbReference type="Pfam" id="PF00018">
    <property type="entry name" value="SH3_1"/>
    <property type="match status" value="1"/>
</dbReference>
<feature type="compositionally biased region" description="Basic and acidic residues" evidence="13">
    <location>
        <begin position="1228"/>
        <end position="1251"/>
    </location>
</feature>
<dbReference type="GO" id="GO:0008289">
    <property type="term" value="F:lipid binding"/>
    <property type="evidence" value="ECO:0007669"/>
    <property type="project" value="UniProtKB-KW"/>
</dbReference>
<evidence type="ECO:0000256" key="10">
    <source>
        <dbReference type="ARBA" id="ARBA00023329"/>
    </source>
</evidence>
<feature type="region of interest" description="Disordered" evidence="13">
    <location>
        <begin position="1"/>
        <end position="65"/>
    </location>
</feature>
<keyword evidence="4" id="KW-0963">Cytoplasm</keyword>
<dbReference type="SUPFAM" id="SSF103657">
    <property type="entry name" value="BAR/IMD domain-like"/>
    <property type="match status" value="1"/>
</dbReference>
<name>A0A836FZT4_9HYME</name>
<feature type="compositionally biased region" description="Basic and acidic residues" evidence="13">
    <location>
        <begin position="1407"/>
        <end position="1419"/>
    </location>
</feature>
<dbReference type="GO" id="GO:0031410">
    <property type="term" value="C:cytoplasmic vesicle"/>
    <property type="evidence" value="ECO:0007669"/>
    <property type="project" value="UniProtKB-SubCell"/>
</dbReference>
<dbReference type="PANTHER" id="PTHR21637">
    <property type="entry name" value="BTB/POZ DOMAIN-CONTAINING PROTEIN 10-RELATED"/>
    <property type="match status" value="1"/>
</dbReference>
<keyword evidence="6" id="KW-0677">Repeat</keyword>
<dbReference type="InterPro" id="IPR011333">
    <property type="entry name" value="SKP1/BTB/POZ_sf"/>
</dbReference>
<evidence type="ECO:0000256" key="5">
    <source>
        <dbReference type="ARBA" id="ARBA00022553"/>
    </source>
</evidence>
<feature type="non-terminal residue" evidence="16">
    <location>
        <position position="1419"/>
    </location>
</feature>
<feature type="compositionally biased region" description="Low complexity" evidence="13">
    <location>
        <begin position="92"/>
        <end position="106"/>
    </location>
</feature>
<dbReference type="FunFam" id="1.20.1270.60:FF:000039">
    <property type="entry name" value="FCH and double SH3 domains protein"/>
    <property type="match status" value="1"/>
</dbReference>
<dbReference type="CDD" id="cd11761">
    <property type="entry name" value="SH3_FCHSD_1"/>
    <property type="match status" value="1"/>
</dbReference>
<dbReference type="Gene3D" id="2.30.30.40">
    <property type="entry name" value="SH3 Domains"/>
    <property type="match status" value="2"/>
</dbReference>
<feature type="compositionally biased region" description="Acidic residues" evidence="13">
    <location>
        <begin position="1373"/>
        <end position="1386"/>
    </location>
</feature>
<dbReference type="EMBL" id="JAANIC010006522">
    <property type="protein sequence ID" value="KAG5328714.1"/>
    <property type="molecule type" value="Genomic_DNA"/>
</dbReference>
<evidence type="ECO:0000259" key="14">
    <source>
        <dbReference type="PROSITE" id="PS50002"/>
    </source>
</evidence>
<evidence type="ECO:0000256" key="7">
    <source>
        <dbReference type="ARBA" id="ARBA00023054"/>
    </source>
</evidence>
<dbReference type="InterPro" id="IPR000210">
    <property type="entry name" value="BTB/POZ_dom"/>
</dbReference>
<feature type="domain" description="SH3" evidence="14">
    <location>
        <begin position="959"/>
        <end position="1020"/>
    </location>
</feature>
<keyword evidence="7 12" id="KW-0175">Coiled coil</keyword>
<dbReference type="SUPFAM" id="SSF50044">
    <property type="entry name" value="SH3-domain"/>
    <property type="match status" value="2"/>
</dbReference>
<organism evidence="16 17">
    <name type="scientific">Acromyrmex charruanus</name>
    <dbReference type="NCBI Taxonomy" id="2715315"/>
    <lineage>
        <taxon>Eukaryota</taxon>
        <taxon>Metazoa</taxon>
        <taxon>Ecdysozoa</taxon>
        <taxon>Arthropoda</taxon>
        <taxon>Hexapoda</taxon>
        <taxon>Insecta</taxon>
        <taxon>Pterygota</taxon>
        <taxon>Neoptera</taxon>
        <taxon>Endopterygota</taxon>
        <taxon>Hymenoptera</taxon>
        <taxon>Apocrita</taxon>
        <taxon>Aculeata</taxon>
        <taxon>Formicoidea</taxon>
        <taxon>Formicidae</taxon>
        <taxon>Myrmicinae</taxon>
        <taxon>Acromyrmex</taxon>
    </lineage>
</organism>
<evidence type="ECO:0000256" key="13">
    <source>
        <dbReference type="SAM" id="MobiDB-lite"/>
    </source>
</evidence>
<dbReference type="Pfam" id="PF00611">
    <property type="entry name" value="FCH"/>
    <property type="match status" value="1"/>
</dbReference>
<dbReference type="GO" id="GO:0030833">
    <property type="term" value="P:regulation of actin filament polymerization"/>
    <property type="evidence" value="ECO:0007669"/>
    <property type="project" value="UniProtKB-ARBA"/>
</dbReference>
<dbReference type="PANTHER" id="PTHR21637:SF0">
    <property type="entry name" value="AT10158P"/>
    <property type="match status" value="1"/>
</dbReference>
<proteinExistence type="predicted"/>
<feature type="compositionally biased region" description="Basic and acidic residues" evidence="13">
    <location>
        <begin position="20"/>
        <end position="29"/>
    </location>
</feature>
<keyword evidence="9" id="KW-0966">Cell projection</keyword>
<feature type="region of interest" description="Disordered" evidence="13">
    <location>
        <begin position="91"/>
        <end position="121"/>
    </location>
</feature>
<evidence type="ECO:0000256" key="8">
    <source>
        <dbReference type="ARBA" id="ARBA00023121"/>
    </source>
</evidence>
<keyword evidence="5" id="KW-0597">Phosphoprotein</keyword>
<evidence type="ECO:0000256" key="1">
    <source>
        <dbReference type="ARBA" id="ARBA00004316"/>
    </source>
</evidence>
<dbReference type="GO" id="GO:0051495">
    <property type="term" value="P:positive regulation of cytoskeleton organization"/>
    <property type="evidence" value="ECO:0007669"/>
    <property type="project" value="UniProtKB-ARBA"/>
</dbReference>
<feature type="region of interest" description="Disordered" evidence="13">
    <location>
        <begin position="846"/>
        <end position="909"/>
    </location>
</feature>
<feature type="non-terminal residue" evidence="16">
    <location>
        <position position="1"/>
    </location>
</feature>
<dbReference type="Pfam" id="PF16017">
    <property type="entry name" value="BTB_3"/>
    <property type="match status" value="1"/>
</dbReference>
<dbReference type="InterPro" id="IPR001060">
    <property type="entry name" value="FCH_dom"/>
</dbReference>
<feature type="domain" description="SH3" evidence="14">
    <location>
        <begin position="1074"/>
        <end position="1137"/>
    </location>
</feature>
<evidence type="ECO:0000256" key="2">
    <source>
        <dbReference type="ARBA" id="ARBA00004541"/>
    </source>
</evidence>
<dbReference type="SMART" id="SM00326">
    <property type="entry name" value="SH3"/>
    <property type="match status" value="2"/>
</dbReference>
<evidence type="ECO:0000256" key="3">
    <source>
        <dbReference type="ARBA" id="ARBA00022443"/>
    </source>
</evidence>
<keyword evidence="17" id="KW-1185">Reference proteome</keyword>